<dbReference type="InterPro" id="IPR029045">
    <property type="entry name" value="ClpP/crotonase-like_dom_sf"/>
</dbReference>
<organism evidence="2 3">
    <name type="scientific">Pseudooceanicola pacificus</name>
    <dbReference type="NCBI Taxonomy" id="2676438"/>
    <lineage>
        <taxon>Bacteria</taxon>
        <taxon>Pseudomonadati</taxon>
        <taxon>Pseudomonadota</taxon>
        <taxon>Alphaproteobacteria</taxon>
        <taxon>Rhodobacterales</taxon>
        <taxon>Paracoccaceae</taxon>
        <taxon>Pseudooceanicola</taxon>
    </lineage>
</organism>
<proteinExistence type="inferred from homology"/>
<gene>
    <name evidence="2" type="ORF">GLS40_08765</name>
</gene>
<evidence type="ECO:0000256" key="1">
    <source>
        <dbReference type="ARBA" id="ARBA00005254"/>
    </source>
</evidence>
<name>A0A844WCV5_9RHOB</name>
<comment type="similarity">
    <text evidence="1">Belongs to the enoyl-CoA hydratase/isomerase family.</text>
</comment>
<dbReference type="EMBL" id="WNXQ01000004">
    <property type="protein sequence ID" value="MWB78112.1"/>
    <property type="molecule type" value="Genomic_DNA"/>
</dbReference>
<dbReference type="Gene3D" id="3.90.226.10">
    <property type="entry name" value="2-enoyl-CoA Hydratase, Chain A, domain 1"/>
    <property type="match status" value="1"/>
</dbReference>
<reference evidence="2 3" key="1">
    <citation type="submission" date="2019-11" db="EMBL/GenBank/DDBJ databases">
        <title>Pseudooceanicola pacifica sp. nov., isolated from deep-sea sediment of the Pacific Ocean.</title>
        <authorList>
            <person name="Lyu L."/>
        </authorList>
    </citation>
    <scope>NUCLEOTIDE SEQUENCE [LARGE SCALE GENOMIC DNA]</scope>
    <source>
        <strain evidence="2 3">216_PA32_1</strain>
    </source>
</reference>
<evidence type="ECO:0000313" key="2">
    <source>
        <dbReference type="EMBL" id="MWB78112.1"/>
    </source>
</evidence>
<comment type="caution">
    <text evidence="2">The sequence shown here is derived from an EMBL/GenBank/DDBJ whole genome shotgun (WGS) entry which is preliminary data.</text>
</comment>
<dbReference type="PANTHER" id="PTHR42964:SF1">
    <property type="entry name" value="POLYKETIDE BIOSYNTHESIS ENOYL-COA HYDRATASE PKSH-RELATED"/>
    <property type="match status" value="1"/>
</dbReference>
<accession>A0A844WCV5</accession>
<dbReference type="CDD" id="cd06558">
    <property type="entry name" value="crotonase-like"/>
    <property type="match status" value="1"/>
</dbReference>
<dbReference type="InterPro" id="IPR051683">
    <property type="entry name" value="Enoyl-CoA_Hydratase/Isomerase"/>
</dbReference>
<dbReference type="PANTHER" id="PTHR42964">
    <property type="entry name" value="ENOYL-COA HYDRATASE"/>
    <property type="match status" value="1"/>
</dbReference>
<dbReference type="GO" id="GO:0016853">
    <property type="term" value="F:isomerase activity"/>
    <property type="evidence" value="ECO:0007669"/>
    <property type="project" value="UniProtKB-KW"/>
</dbReference>
<sequence>MTGETDTLVGEGPVLLSYGAGIAHVTLNRPETGNGFDVDLMKVFQDVVMRVHGDARVRAVILSGNGKIFSGGGNVKDFVSKGDDLPHYLRMATAYLQVCVSALVNLEVPVVTRVHGFAAGGAGLGLVCASDIVICGASAKFMAGATRVGMSPDAGATATLSKIVGFRRAMDMVLTNRIVEAEEAERIGLVTRMVPDDRLDEEVRETARLLAAGAPKAQSATKRLMWNGLARGFESALPDEARETASLSGTKDSMEGLKAVIERRAPVFRGE</sequence>
<dbReference type="Proteomes" id="UP000443843">
    <property type="component" value="Unassembled WGS sequence"/>
</dbReference>
<evidence type="ECO:0000313" key="3">
    <source>
        <dbReference type="Proteomes" id="UP000443843"/>
    </source>
</evidence>
<dbReference type="Pfam" id="PF00378">
    <property type="entry name" value="ECH_1"/>
    <property type="match status" value="1"/>
</dbReference>
<protein>
    <submittedName>
        <fullName evidence="2">Enoyl-CoA hydratase/isomerase family protein</fullName>
    </submittedName>
</protein>
<keyword evidence="2" id="KW-0413">Isomerase</keyword>
<dbReference type="RefSeq" id="WP_160382382.1">
    <property type="nucleotide sequence ID" value="NZ_WNXQ01000004.1"/>
</dbReference>
<dbReference type="InterPro" id="IPR001753">
    <property type="entry name" value="Enoyl-CoA_hydra/iso"/>
</dbReference>
<dbReference type="AlphaFoldDB" id="A0A844WCV5"/>
<dbReference type="SUPFAM" id="SSF52096">
    <property type="entry name" value="ClpP/crotonase"/>
    <property type="match status" value="1"/>
</dbReference>
<keyword evidence="3" id="KW-1185">Reference proteome</keyword>